<dbReference type="EC" id="5.4.99.-" evidence="4"/>
<dbReference type="Gene3D" id="3.10.290.10">
    <property type="entry name" value="RNA-binding S4 domain"/>
    <property type="match status" value="1"/>
</dbReference>
<dbReference type="Proteomes" id="UP001058120">
    <property type="component" value="Chromosome"/>
</dbReference>
<keyword evidence="3" id="KW-0694">RNA-binding</keyword>
<feature type="domain" description="RNA-binding S4" evidence="5">
    <location>
        <begin position="6"/>
        <end position="68"/>
    </location>
</feature>
<dbReference type="SUPFAM" id="SSF55174">
    <property type="entry name" value="Alpha-L RNA-binding motif"/>
    <property type="match status" value="1"/>
</dbReference>
<dbReference type="SUPFAM" id="SSF55120">
    <property type="entry name" value="Pseudouridine synthase"/>
    <property type="match status" value="1"/>
</dbReference>
<evidence type="ECO:0000256" key="1">
    <source>
        <dbReference type="ARBA" id="ARBA00008348"/>
    </source>
</evidence>
<evidence type="ECO:0000256" key="2">
    <source>
        <dbReference type="ARBA" id="ARBA00023235"/>
    </source>
</evidence>
<comment type="similarity">
    <text evidence="1 4">Belongs to the pseudouridine synthase RsuA family.</text>
</comment>
<dbReference type="InterPro" id="IPR036986">
    <property type="entry name" value="S4_RNA-bd_sf"/>
</dbReference>
<proteinExistence type="inferred from homology"/>
<accession>A0ABY5Y3I8</accession>
<evidence type="ECO:0000313" key="7">
    <source>
        <dbReference type="Proteomes" id="UP001058120"/>
    </source>
</evidence>
<dbReference type="CDD" id="cd00165">
    <property type="entry name" value="S4"/>
    <property type="match status" value="1"/>
</dbReference>
<keyword evidence="7" id="KW-1185">Reference proteome</keyword>
<protein>
    <recommendedName>
        <fullName evidence="4">Pseudouridine synthase</fullName>
        <ecNumber evidence="4">5.4.99.-</ecNumber>
    </recommendedName>
</protein>
<dbReference type="InterPro" id="IPR020094">
    <property type="entry name" value="TruA/RsuA/RluB/E/F_N"/>
</dbReference>
<dbReference type="InterPro" id="IPR020103">
    <property type="entry name" value="PsdUridine_synth_cat_dom_sf"/>
</dbReference>
<dbReference type="InterPro" id="IPR002942">
    <property type="entry name" value="S4_RNA-bd"/>
</dbReference>
<dbReference type="NCBIfam" id="TIGR00093">
    <property type="entry name" value="pseudouridine synthase"/>
    <property type="match status" value="1"/>
</dbReference>
<dbReference type="Gene3D" id="3.30.70.580">
    <property type="entry name" value="Pseudouridine synthase I, catalytic domain, N-terminal subdomain"/>
    <property type="match status" value="1"/>
</dbReference>
<dbReference type="InterPro" id="IPR042092">
    <property type="entry name" value="PsdUridine_s_RsuA/RluB/E/F_cat"/>
</dbReference>
<reference evidence="6" key="1">
    <citation type="submission" date="2020-12" db="EMBL/GenBank/DDBJ databases">
        <title>Taurinivorans muris gen. nov., sp. nov., fundamental and realized metabolic niche of a ubiquitous sulfidogenic bacterium in the murine intestine.</title>
        <authorList>
            <person name="Ye H."/>
            <person name="Hanson B.T."/>
            <person name="Loy A."/>
        </authorList>
    </citation>
    <scope>NUCLEOTIDE SEQUENCE</scope>
    <source>
        <strain evidence="6">LT0009</strain>
    </source>
</reference>
<gene>
    <name evidence="6" type="ORF">JBF11_07825</name>
</gene>
<name>A0ABY5Y3I8_9BACT</name>
<evidence type="ECO:0000256" key="4">
    <source>
        <dbReference type="RuleBase" id="RU003887"/>
    </source>
</evidence>
<dbReference type="Gene3D" id="3.30.70.1560">
    <property type="entry name" value="Alpha-L RNA-binding motif"/>
    <property type="match status" value="1"/>
</dbReference>
<dbReference type="PANTHER" id="PTHR47683:SF2">
    <property type="entry name" value="RNA-BINDING S4 DOMAIN-CONTAINING PROTEIN"/>
    <property type="match status" value="1"/>
</dbReference>
<dbReference type="PANTHER" id="PTHR47683">
    <property type="entry name" value="PSEUDOURIDINE SYNTHASE FAMILY PROTEIN-RELATED"/>
    <property type="match status" value="1"/>
</dbReference>
<evidence type="ECO:0000313" key="6">
    <source>
        <dbReference type="EMBL" id="UWX06770.1"/>
    </source>
</evidence>
<dbReference type="InterPro" id="IPR006145">
    <property type="entry name" value="PsdUridine_synth_RsuA/RluA"/>
</dbReference>
<dbReference type="InterPro" id="IPR000748">
    <property type="entry name" value="PsdUridine_synth_RsuA/RluB/E/F"/>
</dbReference>
<dbReference type="PROSITE" id="PS01149">
    <property type="entry name" value="PSI_RSU"/>
    <property type="match status" value="1"/>
</dbReference>
<dbReference type="PROSITE" id="PS50889">
    <property type="entry name" value="S4"/>
    <property type="match status" value="1"/>
</dbReference>
<dbReference type="EMBL" id="CP065938">
    <property type="protein sequence ID" value="UWX06770.1"/>
    <property type="molecule type" value="Genomic_DNA"/>
</dbReference>
<evidence type="ECO:0000256" key="3">
    <source>
        <dbReference type="PROSITE-ProRule" id="PRU00182"/>
    </source>
</evidence>
<organism evidence="6 7">
    <name type="scientific">Taurinivorans muris</name>
    <dbReference type="NCBI Taxonomy" id="2787751"/>
    <lineage>
        <taxon>Bacteria</taxon>
        <taxon>Pseudomonadati</taxon>
        <taxon>Thermodesulfobacteriota</taxon>
        <taxon>Desulfovibrionia</taxon>
        <taxon>Desulfovibrionales</taxon>
        <taxon>Desulfovibrionaceae</taxon>
        <taxon>Taurinivorans</taxon>
    </lineage>
</organism>
<dbReference type="CDD" id="cd02870">
    <property type="entry name" value="PseudoU_synth_RsuA_like"/>
    <property type="match status" value="1"/>
</dbReference>
<dbReference type="SMART" id="SM00363">
    <property type="entry name" value="S4"/>
    <property type="match status" value="1"/>
</dbReference>
<dbReference type="Pfam" id="PF00849">
    <property type="entry name" value="PseudoU_synth_2"/>
    <property type="match status" value="1"/>
</dbReference>
<keyword evidence="2 4" id="KW-0413">Isomerase</keyword>
<dbReference type="Pfam" id="PF01479">
    <property type="entry name" value="S4"/>
    <property type="match status" value="1"/>
</dbReference>
<sequence>MEDKKVRLNKALADAGICSRRKADELIFAGLVTVNGQKADTPALRIDTKNDIVLCQGRKVFFSARKKTCVLMLHKPVSVVSTVKDPEGRKTVLDFLPPAYKTRRIYPVGRLDFFSEGLLLLTDDGELANRLMHPRWHMPRVYHVKVRLPDKGYDLQKTVNLMEKGMKLAEGEELAPVRVRLLKTPKSEQEKRELWLEFTLSQGINRQIRRMCRDTDLTILTLKRVQQGPLLLGDLPKGEVRGLTAGELRDLRRLVGLTE</sequence>
<dbReference type="InterPro" id="IPR018496">
    <property type="entry name" value="PsdUridine_synth_RsuA/RluB_CS"/>
</dbReference>
<dbReference type="InterPro" id="IPR050343">
    <property type="entry name" value="RsuA_PseudoU_synthase"/>
</dbReference>
<evidence type="ECO:0000259" key="5">
    <source>
        <dbReference type="SMART" id="SM00363"/>
    </source>
</evidence>